<dbReference type="InterPro" id="IPR052209">
    <property type="entry name" value="CbiZ"/>
</dbReference>
<dbReference type="PANTHER" id="PTHR35336:SF5">
    <property type="entry name" value="ADENOSYLCOBINAMIDE AMIDOHYDROLASE"/>
    <property type="match status" value="1"/>
</dbReference>
<dbReference type="InterPro" id="IPR002808">
    <property type="entry name" value="AdoCbi_amidolase"/>
</dbReference>
<accession>A0A346XXV1</accession>
<keyword evidence="2" id="KW-1185">Reference proteome</keyword>
<dbReference type="Pfam" id="PF01955">
    <property type="entry name" value="CbiZ"/>
    <property type="match status" value="1"/>
</dbReference>
<gene>
    <name evidence="1" type="ORF">DVS28_a2367</name>
</gene>
<evidence type="ECO:0000313" key="2">
    <source>
        <dbReference type="Proteomes" id="UP000264006"/>
    </source>
</evidence>
<protein>
    <submittedName>
        <fullName evidence="1">Adenosylcobinamide amidohydrolase</fullName>
    </submittedName>
</protein>
<dbReference type="PANTHER" id="PTHR35336">
    <property type="entry name" value="ADENOSYLCOBINAMIDE AMIDOHYDROLASE"/>
    <property type="match status" value="1"/>
</dbReference>
<dbReference type="AlphaFoldDB" id="A0A346XXV1"/>
<evidence type="ECO:0000313" key="1">
    <source>
        <dbReference type="EMBL" id="AXV07048.1"/>
    </source>
</evidence>
<reference evidence="1 2" key="1">
    <citation type="submission" date="2018-09" db="EMBL/GenBank/DDBJ databases">
        <title>Complete genome sequence of Euzebya sp. DY32-46 isolated from seawater of Pacific Ocean.</title>
        <authorList>
            <person name="Xu L."/>
            <person name="Wu Y.-H."/>
            <person name="Xu X.-W."/>
        </authorList>
    </citation>
    <scope>NUCLEOTIDE SEQUENCE [LARGE SCALE GENOMIC DNA]</scope>
    <source>
        <strain evidence="1 2">DY32-46</strain>
    </source>
</reference>
<proteinExistence type="predicted"/>
<dbReference type="Proteomes" id="UP000264006">
    <property type="component" value="Chromosome"/>
</dbReference>
<keyword evidence="1" id="KW-0378">Hydrolase</keyword>
<dbReference type="GO" id="GO:0016787">
    <property type="term" value="F:hydrolase activity"/>
    <property type="evidence" value="ECO:0007669"/>
    <property type="project" value="UniProtKB-KW"/>
</dbReference>
<sequence>MVLVLDRPRPCVASTIVGGGIGTVRTWLNLEVPLSYDRVDPVAHLKERADDLEGPIVATMTAAAVDRWVEGRQGLAWVVATVGVSVPLAAAGSWEPHHGPGTINIAAVLDAPLDDAGLVNAVQTLTEAKAQAIADAGLLATNRDGVATGTATDSVLVAAAPIRSRPDAIDPSLWDGPSSFAGPATRVGHDLAMATHTAITAGVARWLADHPSTGTR</sequence>
<name>A0A346XXV1_9ACTN</name>
<dbReference type="EMBL" id="CP031165">
    <property type="protein sequence ID" value="AXV07048.1"/>
    <property type="molecule type" value="Genomic_DNA"/>
</dbReference>
<dbReference type="KEGG" id="euz:DVS28_a2367"/>
<organism evidence="1 2">
    <name type="scientific">Euzebya pacifica</name>
    <dbReference type="NCBI Taxonomy" id="1608957"/>
    <lineage>
        <taxon>Bacteria</taxon>
        <taxon>Bacillati</taxon>
        <taxon>Actinomycetota</taxon>
        <taxon>Nitriliruptoria</taxon>
        <taxon>Euzebyales</taxon>
    </lineage>
</organism>